<keyword evidence="5" id="KW-0539">Nucleus</keyword>
<dbReference type="GO" id="GO:0005634">
    <property type="term" value="C:nucleus"/>
    <property type="evidence" value="ECO:0007669"/>
    <property type="project" value="UniProtKB-SubCell"/>
</dbReference>
<evidence type="ECO:0000256" key="4">
    <source>
        <dbReference type="ARBA" id="ARBA00023163"/>
    </source>
</evidence>
<dbReference type="EMBL" id="JAPZBR010000005">
    <property type="protein sequence ID" value="KAJ5354254.1"/>
    <property type="molecule type" value="Genomic_DNA"/>
</dbReference>
<dbReference type="Proteomes" id="UP001148299">
    <property type="component" value="Unassembled WGS sequence"/>
</dbReference>
<dbReference type="PANTHER" id="PTHR46910:SF37">
    <property type="entry name" value="ZN(II)2CYS6 TRANSCRIPTION FACTOR (EUROFUNG)"/>
    <property type="match status" value="1"/>
</dbReference>
<dbReference type="PANTHER" id="PTHR46910">
    <property type="entry name" value="TRANSCRIPTION FACTOR PDR1"/>
    <property type="match status" value="1"/>
</dbReference>
<dbReference type="GO" id="GO:0003677">
    <property type="term" value="F:DNA binding"/>
    <property type="evidence" value="ECO:0007669"/>
    <property type="project" value="UniProtKB-KW"/>
</dbReference>
<dbReference type="InterPro" id="IPR007219">
    <property type="entry name" value="XnlR_reg_dom"/>
</dbReference>
<keyword evidence="9" id="KW-1185">Reference proteome</keyword>
<dbReference type="GO" id="GO:0003700">
    <property type="term" value="F:DNA-binding transcription factor activity"/>
    <property type="evidence" value="ECO:0007669"/>
    <property type="project" value="InterPro"/>
</dbReference>
<keyword evidence="3" id="KW-0238">DNA-binding</keyword>
<feature type="region of interest" description="Disordered" evidence="6">
    <location>
        <begin position="1"/>
        <end position="21"/>
    </location>
</feature>
<feature type="domain" description="Xylanolytic transcriptional activator regulatory" evidence="7">
    <location>
        <begin position="325"/>
        <end position="383"/>
    </location>
</feature>
<feature type="region of interest" description="Disordered" evidence="6">
    <location>
        <begin position="62"/>
        <end position="95"/>
    </location>
</feature>
<dbReference type="AlphaFoldDB" id="A0A9W9R7R8"/>
<dbReference type="GO" id="GO:0008270">
    <property type="term" value="F:zinc ion binding"/>
    <property type="evidence" value="ECO:0007669"/>
    <property type="project" value="InterPro"/>
</dbReference>
<gene>
    <name evidence="8" type="ORF">N7541_006818</name>
</gene>
<organism evidence="8 9">
    <name type="scientific">Penicillium brevicompactum</name>
    <dbReference type="NCBI Taxonomy" id="5074"/>
    <lineage>
        <taxon>Eukaryota</taxon>
        <taxon>Fungi</taxon>
        <taxon>Dikarya</taxon>
        <taxon>Ascomycota</taxon>
        <taxon>Pezizomycotina</taxon>
        <taxon>Eurotiomycetes</taxon>
        <taxon>Eurotiomycetidae</taxon>
        <taxon>Eurotiales</taxon>
        <taxon>Aspergillaceae</taxon>
        <taxon>Penicillium</taxon>
    </lineage>
</organism>
<dbReference type="CDD" id="cd12148">
    <property type="entry name" value="fungal_TF_MHR"/>
    <property type="match status" value="1"/>
</dbReference>
<sequence length="705" mass="77922">MSVDGENQDLPEDPKARAVPPRGDVVFEPVIYVDSASGNCLVTRDGISVTRFNAGASRVCINRPSSLKDSPRSSRDIGTGVEQQTSPSNSVLSATPHINMGLDINDQCMQMNPNTQNISSQPSHVNMPNPSPSQASGFSSPGPASRSADSVHGVVTTEVGHSPKNSKFAGITSPQVFAKSIEELIKPVAPHLDVMKFLCPTMTFSEELSLQSIIQKPILDKVTADSCLHSFFNIYHVLLPIFDVKQLRLHYEIFYQADRNLEPADIACVLLAIALGCENPDVADLHFRAAWGLYSDLLAHPYLSSVQAFILMSLYLMNSGRDNQAHLNIGTATRIAQSIGLHRSLSTHNHPHEFGKLSFELGRPSAIRDDDCDADLPDISQALTPSSHALVGSYLTEFFSSFIDLCKRLSKISSDLFSINTPNLDQNTIRTLMANADTLLQDWRASLPEALVPDHDSLHSRGNISTIATSILNCTYFNALVVVHRSSLLCQSRPNNMVHRINRRIAGSDKICLDAAHNLAHETNNLIAEHKVKAIPRWIHPYAINAVMAIFFSLMRSPQKWSRGIDIALLRSMHHCFRNREDTNLLGRFERFLETLIEAIENPRPIENNQSLEQNAVSRTQIHTSPACGTGDWTQAWPDQTSGPLIQCIETDDQDHPIPREENAQLGGIFGDPHNLWDFQLWPLMPFSDDGLSINGEFGQGSTQL</sequence>
<keyword evidence="4" id="KW-0804">Transcription</keyword>
<dbReference type="Pfam" id="PF04082">
    <property type="entry name" value="Fungal_trans"/>
    <property type="match status" value="1"/>
</dbReference>
<accession>A0A9W9R7R8</accession>
<evidence type="ECO:0000256" key="2">
    <source>
        <dbReference type="ARBA" id="ARBA00023015"/>
    </source>
</evidence>
<feature type="compositionally biased region" description="Polar residues" evidence="6">
    <location>
        <begin position="81"/>
        <end position="93"/>
    </location>
</feature>
<comment type="caution">
    <text evidence="8">The sequence shown here is derived from an EMBL/GenBank/DDBJ whole genome shotgun (WGS) entry which is preliminary data.</text>
</comment>
<reference evidence="8" key="2">
    <citation type="journal article" date="2023" name="IMA Fungus">
        <title>Comparative genomic study of the Penicillium genus elucidates a diverse pangenome and 15 lateral gene transfer events.</title>
        <authorList>
            <person name="Petersen C."/>
            <person name="Sorensen T."/>
            <person name="Nielsen M.R."/>
            <person name="Sondergaard T.E."/>
            <person name="Sorensen J.L."/>
            <person name="Fitzpatrick D.A."/>
            <person name="Frisvad J.C."/>
            <person name="Nielsen K.L."/>
        </authorList>
    </citation>
    <scope>NUCLEOTIDE SEQUENCE</scope>
    <source>
        <strain evidence="8">IBT 35675</strain>
    </source>
</reference>
<feature type="compositionally biased region" description="Polar residues" evidence="6">
    <location>
        <begin position="107"/>
        <end position="139"/>
    </location>
</feature>
<feature type="compositionally biased region" description="Acidic residues" evidence="6">
    <location>
        <begin position="1"/>
        <end position="11"/>
    </location>
</feature>
<proteinExistence type="predicted"/>
<protein>
    <recommendedName>
        <fullName evidence="7">Xylanolytic transcriptional activator regulatory domain-containing protein</fullName>
    </recommendedName>
</protein>
<evidence type="ECO:0000256" key="3">
    <source>
        <dbReference type="ARBA" id="ARBA00023125"/>
    </source>
</evidence>
<dbReference type="SMART" id="SM00906">
    <property type="entry name" value="Fungal_trans"/>
    <property type="match status" value="1"/>
</dbReference>
<evidence type="ECO:0000313" key="8">
    <source>
        <dbReference type="EMBL" id="KAJ5354254.1"/>
    </source>
</evidence>
<evidence type="ECO:0000256" key="1">
    <source>
        <dbReference type="ARBA" id="ARBA00004123"/>
    </source>
</evidence>
<evidence type="ECO:0000256" key="5">
    <source>
        <dbReference type="ARBA" id="ARBA00023242"/>
    </source>
</evidence>
<evidence type="ECO:0000256" key="6">
    <source>
        <dbReference type="SAM" id="MobiDB-lite"/>
    </source>
</evidence>
<feature type="region of interest" description="Disordered" evidence="6">
    <location>
        <begin position="107"/>
        <end position="151"/>
    </location>
</feature>
<comment type="subcellular location">
    <subcellularLocation>
        <location evidence="1">Nucleus</location>
    </subcellularLocation>
</comment>
<dbReference type="InterPro" id="IPR050987">
    <property type="entry name" value="AtrR-like"/>
</dbReference>
<evidence type="ECO:0000313" key="9">
    <source>
        <dbReference type="Proteomes" id="UP001148299"/>
    </source>
</evidence>
<reference evidence="8" key="1">
    <citation type="submission" date="2022-12" db="EMBL/GenBank/DDBJ databases">
        <authorList>
            <person name="Petersen C."/>
        </authorList>
    </citation>
    <scope>NUCLEOTIDE SEQUENCE</scope>
    <source>
        <strain evidence="8">IBT 35675</strain>
    </source>
</reference>
<dbReference type="GO" id="GO:0006351">
    <property type="term" value="P:DNA-templated transcription"/>
    <property type="evidence" value="ECO:0007669"/>
    <property type="project" value="InterPro"/>
</dbReference>
<name>A0A9W9R7R8_PENBR</name>
<evidence type="ECO:0000259" key="7">
    <source>
        <dbReference type="SMART" id="SM00906"/>
    </source>
</evidence>
<keyword evidence="2" id="KW-0805">Transcription regulation</keyword>